<feature type="compositionally biased region" description="Polar residues" evidence="5">
    <location>
        <begin position="187"/>
        <end position="203"/>
    </location>
</feature>
<feature type="coiled-coil region" evidence="4">
    <location>
        <begin position="387"/>
        <end position="417"/>
    </location>
</feature>
<dbReference type="PROSITE" id="PS50088">
    <property type="entry name" value="ANK_REPEAT"/>
    <property type="match status" value="2"/>
</dbReference>
<evidence type="ECO:0000256" key="5">
    <source>
        <dbReference type="SAM" id="MobiDB-lite"/>
    </source>
</evidence>
<keyword evidence="4" id="KW-0175">Coiled coil</keyword>
<feature type="compositionally biased region" description="Polar residues" evidence="5">
    <location>
        <begin position="464"/>
        <end position="484"/>
    </location>
</feature>
<accession>Q23E21</accession>
<feature type="repeat" description="ANK" evidence="3">
    <location>
        <begin position="1306"/>
        <end position="1338"/>
    </location>
</feature>
<dbReference type="InterPro" id="IPR036770">
    <property type="entry name" value="Ankyrin_rpt-contain_sf"/>
</dbReference>
<dbReference type="GeneID" id="7825929"/>
<evidence type="ECO:0000256" key="2">
    <source>
        <dbReference type="ARBA" id="ARBA00023043"/>
    </source>
</evidence>
<evidence type="ECO:0000256" key="1">
    <source>
        <dbReference type="ARBA" id="ARBA00022737"/>
    </source>
</evidence>
<keyword evidence="7" id="KW-1185">Reference proteome</keyword>
<sequence length="1413" mass="164128">MFQMDFKVRKYIQHAKLHEMEKHKNDGDLDTLEKIDQKFNDFCTVYEKQFDQILSRGSTKADQESKIYSKSHLRLDGGYKRQNSLKKQPSGIILNGSVDNLYAGQSAGNINTNQILLTQKSKTLSKNGSMPQICAPNFIIRKNMNDTMRVSSTKSFSNLDMNDTQMSPLKLNGKTQQNNYVSQNSIQGTIQNQSKNSGTQNGKISRYEHSSQSGFPSYSTQATLNPKQNTDESQKFQRSQSRKNTALESPSKSLAISPRNNSPNKIQSNVTSQKLIQDHQQTKTVKFANESPKIKSLKNIEEIQDNLVKIGIGSLMLEQLRLSQIDLNKIEDVNSFSDRQSLLSSKILKEFGIGQAQVIGFKKEQEKQEYIMKTINNTVTSLYKKWIKSQEERAEKIENMEEEYQDLKDKLNKREKQDFEWMNIDTEYKALENELKQLIVKKLNDYETQTYILDNIQSEKEKQQTTNEMPKMQQPSIASLPNKKNSIDSKEYGGSMSNGLESPPQSPLQVGDSNNKLFKTANTYSIKVISNDQENNGSLNKEQTPRKHSIDFSKNNFAKQQILNYPLSSRGYIQEKNSHLASTVMHTDHSNMTDINTSITKQSGRKGNSIQLDSQHNFRKSFNQSATNLSSYNNNAEESILFSSEKQQGQSSVQKGEKNQLYDYQQNIQREQDAEVTSIPRVTNKEGKKYVYGENTYVKEEILDEKLVNKITEYVDKSDYIKELGEKLYSQIDWKIELDNAFIELRKENRKKNNKISKGNNMNLITFFPIMQDLFKNLKSDRNKEKLMQKYREGEMLTNEQLSFLASTNQLLNRFIDRDYLDKGIKFFQKKGIQSNLEYLLAENIIQTYELIKEIIFFHRKNYLFNKNKQLLQEQDMFKQRQEQKVIDLQKAKEKIKMNKRMEAVCRSLDKKLIEKEMRKIENQNRLSFALASKDKSNNPANHVAQKFVDNIKKSIFEKQSLRDTFINHISIPKQAVKIEEIKQKKKDNQEKQKMLDKISAAEGVDLLQRLTNKAKYEDDPKNEIRRSYHPSSKLFVEEHRDEYNQITPNEKKIVDNEIKRFKRKFIQSKAQDQENHDKNNFASFYTGGPLQSSYINSKYYGEKQIKTIIRVQAIARGYLARKILKALKEKKRREAEIRRKAEKTREKMLLKERIKLELYSPKGIIDKMTPKSKKSQNGSPKVGFSDELQSKKIKKKSRFSKVHRKSILTQAHYDLAMQNEMKLNYHRKVILNQDVSNRFQKLIGAAKSNNFAYIEKGKFQFFTMDVNKCDENKNSPLYYAAFHGNIYFCQYLVELGADVNQVCQEGNTPFHMACQSNNKNLIMLFIQAGGNLDKTNVEGLTPLSYASFDMLQQLDAMKVISLRDTNIKQNFRNLKIFKRGIPESEFKTSAVEYDPSHQFTQFPSQKQQQQAQ</sequence>
<dbReference type="HOGENOM" id="CLU_252291_0_0_1"/>
<evidence type="ECO:0000256" key="3">
    <source>
        <dbReference type="PROSITE-ProRule" id="PRU00023"/>
    </source>
</evidence>
<dbReference type="OrthoDB" id="76949at2759"/>
<dbReference type="PANTHER" id="PTHR24123:SF33">
    <property type="entry name" value="PROTEIN HOS4"/>
    <property type="match status" value="1"/>
</dbReference>
<dbReference type="InterPro" id="IPR051165">
    <property type="entry name" value="Multifunctional_ANK_Repeat"/>
</dbReference>
<reference evidence="7" key="1">
    <citation type="journal article" date="2006" name="PLoS Biol.">
        <title>Macronuclear genome sequence of the ciliate Tetrahymena thermophila, a model eukaryote.</title>
        <authorList>
            <person name="Eisen J.A."/>
            <person name="Coyne R.S."/>
            <person name="Wu M."/>
            <person name="Wu D."/>
            <person name="Thiagarajan M."/>
            <person name="Wortman J.R."/>
            <person name="Badger J.H."/>
            <person name="Ren Q."/>
            <person name="Amedeo P."/>
            <person name="Jones K.M."/>
            <person name="Tallon L.J."/>
            <person name="Delcher A.L."/>
            <person name="Salzberg S.L."/>
            <person name="Silva J.C."/>
            <person name="Haas B.J."/>
            <person name="Majoros W.H."/>
            <person name="Farzad M."/>
            <person name="Carlton J.M."/>
            <person name="Smith R.K. Jr."/>
            <person name="Garg J."/>
            <person name="Pearlman R.E."/>
            <person name="Karrer K.M."/>
            <person name="Sun L."/>
            <person name="Manning G."/>
            <person name="Elde N.C."/>
            <person name="Turkewitz A.P."/>
            <person name="Asai D.J."/>
            <person name="Wilkes D.E."/>
            <person name="Wang Y."/>
            <person name="Cai H."/>
            <person name="Collins K."/>
            <person name="Stewart B.A."/>
            <person name="Lee S.R."/>
            <person name="Wilamowska K."/>
            <person name="Weinberg Z."/>
            <person name="Ruzzo W.L."/>
            <person name="Wloga D."/>
            <person name="Gaertig J."/>
            <person name="Frankel J."/>
            <person name="Tsao C.-C."/>
            <person name="Gorovsky M.A."/>
            <person name="Keeling P.J."/>
            <person name="Waller R.F."/>
            <person name="Patron N.J."/>
            <person name="Cherry J.M."/>
            <person name="Stover N.A."/>
            <person name="Krieger C.J."/>
            <person name="del Toro C."/>
            <person name="Ryder H.F."/>
            <person name="Williamson S.C."/>
            <person name="Barbeau R.A."/>
            <person name="Hamilton E.P."/>
            <person name="Orias E."/>
        </authorList>
    </citation>
    <scope>NUCLEOTIDE SEQUENCE [LARGE SCALE GENOMIC DNA]</scope>
    <source>
        <strain evidence="7">SB210</strain>
    </source>
</reference>
<gene>
    <name evidence="6" type="ORF">TTHERM_00673410</name>
</gene>
<dbReference type="PANTHER" id="PTHR24123">
    <property type="entry name" value="ANKYRIN REPEAT-CONTAINING"/>
    <property type="match status" value="1"/>
</dbReference>
<dbReference type="Pfam" id="PF12796">
    <property type="entry name" value="Ank_2"/>
    <property type="match status" value="1"/>
</dbReference>
<keyword evidence="1" id="KW-0677">Repeat</keyword>
<dbReference type="InterPro" id="IPR002110">
    <property type="entry name" value="Ankyrin_rpt"/>
</dbReference>
<keyword evidence="2 3" id="KW-0040">ANK repeat</keyword>
<dbReference type="Gene3D" id="1.25.40.20">
    <property type="entry name" value="Ankyrin repeat-containing domain"/>
    <property type="match status" value="1"/>
</dbReference>
<dbReference type="RefSeq" id="XP_001015011.2">
    <property type="nucleotide sequence ID" value="XM_001015011.3"/>
</dbReference>
<dbReference type="SMART" id="SM00248">
    <property type="entry name" value="ANK"/>
    <property type="match status" value="3"/>
</dbReference>
<evidence type="ECO:0000256" key="4">
    <source>
        <dbReference type="SAM" id="Coils"/>
    </source>
</evidence>
<dbReference type="PROSITE" id="PS50297">
    <property type="entry name" value="ANK_REP_REGION"/>
    <property type="match status" value="2"/>
</dbReference>
<protein>
    <submittedName>
        <fullName evidence="6">IQ calmodulin-binding motif protein</fullName>
    </submittedName>
</protein>
<name>Q23E21_TETTS</name>
<dbReference type="PROSITE" id="PS50096">
    <property type="entry name" value="IQ"/>
    <property type="match status" value="1"/>
</dbReference>
<dbReference type="SUPFAM" id="SSF48403">
    <property type="entry name" value="Ankyrin repeat"/>
    <property type="match status" value="1"/>
</dbReference>
<dbReference type="STRING" id="312017.Q23E21"/>
<dbReference type="eggNOG" id="KOG4177">
    <property type="taxonomic scope" value="Eukaryota"/>
</dbReference>
<feature type="compositionally biased region" description="Polar residues" evidence="5">
    <location>
        <begin position="210"/>
        <end position="228"/>
    </location>
</feature>
<feature type="compositionally biased region" description="Polar residues" evidence="5">
    <location>
        <begin position="236"/>
        <end position="275"/>
    </location>
</feature>
<dbReference type="InParanoid" id="Q23E21"/>
<proteinExistence type="predicted"/>
<feature type="region of interest" description="Disordered" evidence="5">
    <location>
        <begin position="187"/>
        <end position="282"/>
    </location>
</feature>
<dbReference type="KEGG" id="tet:TTHERM_00673410"/>
<feature type="region of interest" description="Disordered" evidence="5">
    <location>
        <begin position="460"/>
        <end position="509"/>
    </location>
</feature>
<evidence type="ECO:0000313" key="7">
    <source>
        <dbReference type="Proteomes" id="UP000009168"/>
    </source>
</evidence>
<dbReference type="CDD" id="cd23767">
    <property type="entry name" value="IQCD"/>
    <property type="match status" value="1"/>
</dbReference>
<dbReference type="Proteomes" id="UP000009168">
    <property type="component" value="Unassembled WGS sequence"/>
</dbReference>
<feature type="repeat" description="ANK" evidence="3">
    <location>
        <begin position="1273"/>
        <end position="1305"/>
    </location>
</feature>
<dbReference type="EMBL" id="GG662711">
    <property type="protein sequence ID" value="EAR94766.2"/>
    <property type="molecule type" value="Genomic_DNA"/>
</dbReference>
<organism evidence="6 7">
    <name type="scientific">Tetrahymena thermophila (strain SB210)</name>
    <dbReference type="NCBI Taxonomy" id="312017"/>
    <lineage>
        <taxon>Eukaryota</taxon>
        <taxon>Sar</taxon>
        <taxon>Alveolata</taxon>
        <taxon>Ciliophora</taxon>
        <taxon>Intramacronucleata</taxon>
        <taxon>Oligohymenophorea</taxon>
        <taxon>Hymenostomatida</taxon>
        <taxon>Tetrahymenina</taxon>
        <taxon>Tetrahymenidae</taxon>
        <taxon>Tetrahymena</taxon>
    </lineage>
</organism>
<evidence type="ECO:0000313" key="6">
    <source>
        <dbReference type="EMBL" id="EAR94766.2"/>
    </source>
</evidence>